<dbReference type="InterPro" id="IPR004646">
    <property type="entry name" value="Fe-S_hydro-lyase_TtdA-typ_cat"/>
</dbReference>
<keyword evidence="6 8" id="KW-0456">Lyase</keyword>
<dbReference type="GO" id="GO:0046872">
    <property type="term" value="F:metal ion binding"/>
    <property type="evidence" value="ECO:0007669"/>
    <property type="project" value="UniProtKB-KW"/>
</dbReference>
<name>A0A7J2U3Y5_9CREN</name>
<dbReference type="InterPro" id="IPR051208">
    <property type="entry name" value="Class-I_Fumarase/Tartrate_DH"/>
</dbReference>
<evidence type="ECO:0000256" key="5">
    <source>
        <dbReference type="ARBA" id="ARBA00023014"/>
    </source>
</evidence>
<dbReference type="AlphaFoldDB" id="A0A7J2U3Y5"/>
<dbReference type="PANTHER" id="PTHR30389">
    <property type="entry name" value="FUMARATE HYDRATASE-RELATED"/>
    <property type="match status" value="1"/>
</dbReference>
<evidence type="ECO:0000256" key="2">
    <source>
        <dbReference type="ARBA" id="ARBA00022485"/>
    </source>
</evidence>
<keyword evidence="3" id="KW-0479">Metal-binding</keyword>
<dbReference type="GO" id="GO:0004333">
    <property type="term" value="F:fumarate hydratase activity"/>
    <property type="evidence" value="ECO:0007669"/>
    <property type="project" value="UniProtKB-EC"/>
</dbReference>
<organism evidence="8">
    <name type="scientific">Ignisphaera aggregans</name>
    <dbReference type="NCBI Taxonomy" id="334771"/>
    <lineage>
        <taxon>Archaea</taxon>
        <taxon>Thermoproteota</taxon>
        <taxon>Thermoprotei</taxon>
        <taxon>Desulfurococcales</taxon>
        <taxon>Desulfurococcaceae</taxon>
        <taxon>Ignisphaera</taxon>
    </lineage>
</organism>
<dbReference type="PANTHER" id="PTHR30389:SF17">
    <property type="entry name" value="L(+)-TARTRATE DEHYDRATASE SUBUNIT ALPHA-RELATED"/>
    <property type="match status" value="1"/>
</dbReference>
<keyword evidence="2" id="KW-0004">4Fe-4S</keyword>
<evidence type="ECO:0000256" key="3">
    <source>
        <dbReference type="ARBA" id="ARBA00022723"/>
    </source>
</evidence>
<keyword evidence="5" id="KW-0411">Iron-sulfur</keyword>
<evidence type="ECO:0000256" key="6">
    <source>
        <dbReference type="ARBA" id="ARBA00023239"/>
    </source>
</evidence>
<proteinExistence type="inferred from homology"/>
<dbReference type="NCBIfam" id="NF004885">
    <property type="entry name" value="PRK06246.1"/>
    <property type="match status" value="1"/>
</dbReference>
<dbReference type="EMBL" id="DSEU01000039">
    <property type="protein sequence ID" value="HEM66973.1"/>
    <property type="molecule type" value="Genomic_DNA"/>
</dbReference>
<reference evidence="8" key="1">
    <citation type="journal article" date="2020" name="mSystems">
        <title>Genome- and Community-Level Interaction Insights into Carbon Utilization and Element Cycling Functions of Hydrothermarchaeota in Hydrothermal Sediment.</title>
        <authorList>
            <person name="Zhou Z."/>
            <person name="Liu Y."/>
            <person name="Xu W."/>
            <person name="Pan J."/>
            <person name="Luo Z.H."/>
            <person name="Li M."/>
        </authorList>
    </citation>
    <scope>NUCLEOTIDE SEQUENCE [LARGE SCALE GENOMIC DNA]</scope>
    <source>
        <strain evidence="8">SpSt-125</strain>
    </source>
</reference>
<evidence type="ECO:0000256" key="1">
    <source>
        <dbReference type="ARBA" id="ARBA00008876"/>
    </source>
</evidence>
<gene>
    <name evidence="8" type="ORF">ENO26_05340</name>
</gene>
<evidence type="ECO:0000256" key="4">
    <source>
        <dbReference type="ARBA" id="ARBA00023004"/>
    </source>
</evidence>
<evidence type="ECO:0000313" key="8">
    <source>
        <dbReference type="EMBL" id="HEM66973.1"/>
    </source>
</evidence>
<keyword evidence="4" id="KW-0408">Iron</keyword>
<comment type="similarity">
    <text evidence="1">Belongs to the class-I fumarase family.</text>
</comment>
<accession>A0A7J2U3Y5</accession>
<protein>
    <submittedName>
        <fullName evidence="8">Fumarate hydratase</fullName>
        <ecNumber evidence="8">4.2.1.2</ecNumber>
    </submittedName>
</protein>
<dbReference type="GO" id="GO:0051539">
    <property type="term" value="F:4 iron, 4 sulfur cluster binding"/>
    <property type="evidence" value="ECO:0007669"/>
    <property type="project" value="UniProtKB-KW"/>
</dbReference>
<dbReference type="EC" id="4.2.1.2" evidence="8"/>
<evidence type="ECO:0000259" key="7">
    <source>
        <dbReference type="Pfam" id="PF05681"/>
    </source>
</evidence>
<feature type="domain" description="Fe-S hydro-lyase tartrate dehydratase alpha-type catalytic" evidence="7">
    <location>
        <begin position="10"/>
        <end position="280"/>
    </location>
</feature>
<comment type="caution">
    <text evidence="8">The sequence shown here is derived from an EMBL/GenBank/DDBJ whole genome shotgun (WGS) entry which is preliminary data.</text>
</comment>
<dbReference type="NCBIfam" id="TIGR00722">
    <property type="entry name" value="ttdA_fumA_fumB"/>
    <property type="match status" value="1"/>
</dbReference>
<dbReference type="Pfam" id="PF05681">
    <property type="entry name" value="Fumerase"/>
    <property type="match status" value="1"/>
</dbReference>
<sequence length="292" mass="31470">MDVKDVIVGAVVEAVKKAVIYLPPDVKEALKKVYGEEDNPIAKVHLDAILKNIELAEKLGVPVCQDTGLLIFYVKLGARFPWIDLVEGLLVEATKIATKVIPLRPNTVNPFTGFNPGDNTGRYTPVIAWDSVDPSSDVLEVTVVPKGGGSEYVSTLRMVSPGEGFEKIKEVVLDAVIDAGAKPCPPVIIGVGIAGLADQAMYLAKKAATIRRIGSRHPEPMVADLEVELLRTINSLGIGVMGMGGKIYALDVHIEYAYRHPATYAIAIAFQCWAARRAKAIVKPNGSYIVEQ</sequence>